<comment type="caution">
    <text evidence="2">The sequence shown here is derived from an EMBL/GenBank/DDBJ whole genome shotgun (WGS) entry which is preliminary data.</text>
</comment>
<dbReference type="EMBL" id="QPFP01000203">
    <property type="protein sequence ID" value="TEB19195.1"/>
    <property type="molecule type" value="Genomic_DNA"/>
</dbReference>
<reference evidence="2 3" key="1">
    <citation type="journal article" date="2019" name="Nat. Ecol. Evol.">
        <title>Megaphylogeny resolves global patterns of mushroom evolution.</title>
        <authorList>
            <person name="Varga T."/>
            <person name="Krizsan K."/>
            <person name="Foldi C."/>
            <person name="Dima B."/>
            <person name="Sanchez-Garcia M."/>
            <person name="Sanchez-Ramirez S."/>
            <person name="Szollosi G.J."/>
            <person name="Szarkandi J.G."/>
            <person name="Papp V."/>
            <person name="Albert L."/>
            <person name="Andreopoulos W."/>
            <person name="Angelini C."/>
            <person name="Antonin V."/>
            <person name="Barry K.W."/>
            <person name="Bougher N.L."/>
            <person name="Buchanan P."/>
            <person name="Buyck B."/>
            <person name="Bense V."/>
            <person name="Catcheside P."/>
            <person name="Chovatia M."/>
            <person name="Cooper J."/>
            <person name="Damon W."/>
            <person name="Desjardin D."/>
            <person name="Finy P."/>
            <person name="Geml J."/>
            <person name="Haridas S."/>
            <person name="Hughes K."/>
            <person name="Justo A."/>
            <person name="Karasinski D."/>
            <person name="Kautmanova I."/>
            <person name="Kiss B."/>
            <person name="Kocsube S."/>
            <person name="Kotiranta H."/>
            <person name="LaButti K.M."/>
            <person name="Lechner B.E."/>
            <person name="Liimatainen K."/>
            <person name="Lipzen A."/>
            <person name="Lukacs Z."/>
            <person name="Mihaltcheva S."/>
            <person name="Morgado L.N."/>
            <person name="Niskanen T."/>
            <person name="Noordeloos M.E."/>
            <person name="Ohm R.A."/>
            <person name="Ortiz-Santana B."/>
            <person name="Ovrebo C."/>
            <person name="Racz N."/>
            <person name="Riley R."/>
            <person name="Savchenko A."/>
            <person name="Shiryaev A."/>
            <person name="Soop K."/>
            <person name="Spirin V."/>
            <person name="Szebenyi C."/>
            <person name="Tomsovsky M."/>
            <person name="Tulloss R.E."/>
            <person name="Uehling J."/>
            <person name="Grigoriev I.V."/>
            <person name="Vagvolgyi C."/>
            <person name="Papp T."/>
            <person name="Martin F.M."/>
            <person name="Miettinen O."/>
            <person name="Hibbett D.S."/>
            <person name="Nagy L.G."/>
        </authorList>
    </citation>
    <scope>NUCLEOTIDE SEQUENCE [LARGE SCALE GENOMIC DNA]</scope>
    <source>
        <strain evidence="2 3">FP101781</strain>
    </source>
</reference>
<proteinExistence type="predicted"/>
<name>A0A4Y7SD00_COPMI</name>
<evidence type="ECO:0000313" key="3">
    <source>
        <dbReference type="Proteomes" id="UP000298030"/>
    </source>
</evidence>
<protein>
    <submittedName>
        <fullName evidence="2">Uncharacterized protein</fullName>
    </submittedName>
</protein>
<organism evidence="2 3">
    <name type="scientific">Coprinellus micaceus</name>
    <name type="common">Glistening ink-cap mushroom</name>
    <name type="synonym">Coprinus micaceus</name>
    <dbReference type="NCBI Taxonomy" id="71717"/>
    <lineage>
        <taxon>Eukaryota</taxon>
        <taxon>Fungi</taxon>
        <taxon>Dikarya</taxon>
        <taxon>Basidiomycota</taxon>
        <taxon>Agaricomycotina</taxon>
        <taxon>Agaricomycetes</taxon>
        <taxon>Agaricomycetidae</taxon>
        <taxon>Agaricales</taxon>
        <taxon>Agaricineae</taxon>
        <taxon>Psathyrellaceae</taxon>
        <taxon>Coprinellus</taxon>
    </lineage>
</organism>
<evidence type="ECO:0000313" key="2">
    <source>
        <dbReference type="EMBL" id="TEB19195.1"/>
    </source>
</evidence>
<sequence length="590" mass="66453">MNYLRLYRGLPQSILALNSSAVRGLKALTFTRETKGLGPVEKDCEPSDTSLCMKCHHRYQAEETFEKVATVIGIYKLAQYWVDAVNSDPYSTLHDRLEKQKNLADAEEMVEELVDGIENLSPASRQQLVVLFSEMKTLAVHRNLKGRRRTSSYHSPSCDEDGELISDPPSPEDTQHPLFWQIYMTLYLNHFHYRVPSLRRRSSIYTSVCHYSTLQTRTRSIQIVDSIVFHSFILYDTLDRFNCKMSLVRAVRSSKRWHGAHWAGEGDGQSRRQFRAEVDPINGGALLRHVPPLEVGPVAMISPPPHSHTPWLRPPWGLFTLPLWQEFPGLRYLPCYLEDDSEMLHFTKINRDLGRTRLERGYHGGYSSALLCVSASGSSSGSLRALGGSGEGVRRLLSTRLTKDPAPFTSLISMQIFVKLPPRPPLPHLEGSGRGVRLLESPSSPGPIPEEPSTVRVYTSMQIFVKLPPHLEASREGMQIFVKLPTHLEGSGEGVRQPRSRLYQLADFRQTSSHLEGSGEQARLLKSSGPIPEEPSTARVSTSMQFFAERPPQSEVLKEEQRHMKRFCLGTTVPLLVASPFPTGIPTCFE</sequence>
<feature type="region of interest" description="Disordered" evidence="1">
    <location>
        <begin position="149"/>
        <end position="168"/>
    </location>
</feature>
<keyword evidence="3" id="KW-1185">Reference proteome</keyword>
<accession>A0A4Y7SD00</accession>
<dbReference type="Proteomes" id="UP000298030">
    <property type="component" value="Unassembled WGS sequence"/>
</dbReference>
<gene>
    <name evidence="2" type="ORF">FA13DRAFT_1719057</name>
</gene>
<evidence type="ECO:0000256" key="1">
    <source>
        <dbReference type="SAM" id="MobiDB-lite"/>
    </source>
</evidence>
<dbReference type="AlphaFoldDB" id="A0A4Y7SD00"/>